<dbReference type="InterPro" id="IPR052028">
    <property type="entry name" value="HipA_Ser/Thr_kinase"/>
</dbReference>
<evidence type="ECO:0000259" key="4">
    <source>
        <dbReference type="Pfam" id="PF07804"/>
    </source>
</evidence>
<comment type="similarity">
    <text evidence="1">Belongs to the HipA Ser/Thr kinase family.</text>
</comment>
<dbReference type="InterPro" id="IPR012893">
    <property type="entry name" value="HipA-like_C"/>
</dbReference>
<dbReference type="GO" id="GO:0005829">
    <property type="term" value="C:cytosol"/>
    <property type="evidence" value="ECO:0007669"/>
    <property type="project" value="TreeGrafter"/>
</dbReference>
<proteinExistence type="inferred from homology"/>
<evidence type="ECO:0000313" key="5">
    <source>
        <dbReference type="EMBL" id="GEP97084.1"/>
    </source>
</evidence>
<keyword evidence="2" id="KW-0808">Transferase</keyword>
<sequence length="424" mass="47900">MNVAKAVLHNKQIYVYADWQELGTPRFMGTLTVESGRGRETFSFSYDQDWMVSASALLLDPDLMYFTGPQYPVNEKTNFGLFTDSSPDRWGRVLMQRREALKARQEERRARALMESDYLMGVHDLHRMGALRFKLAPDGPFLDNNHEMAAPPITFLRTLEEASLQLERDDAADAPEFSQWLNLIMSPGSSLGGTRPKASIIDTAGQLWIAKFPSRNDDHDIGGWEHVVNTLGAQAGLNIAESAAHRYTHRHHTFLSRRFDRVGPVRTHFASAMTLLGQTDGAGAQANVSYLDLAEFIVQHGAAPNDDLEELWRRIVFYTSVSNSDDHLRNHGFLLTPRGWRLSPAYDVNPVSNATGLSLNISRYNNELDIELVREVAERFRVSPDRREEIITQVSDAVGHWAEVAADVGIPRRDMELMRSCFLL</sequence>
<gene>
    <name evidence="5" type="ORF">CCY01nite_33440</name>
</gene>
<dbReference type="Proteomes" id="UP000321436">
    <property type="component" value="Unassembled WGS sequence"/>
</dbReference>
<dbReference type="EMBL" id="BKAU01000004">
    <property type="protein sequence ID" value="GEP97084.1"/>
    <property type="molecule type" value="Genomic_DNA"/>
</dbReference>
<dbReference type="GO" id="GO:0004674">
    <property type="term" value="F:protein serine/threonine kinase activity"/>
    <property type="evidence" value="ECO:0007669"/>
    <property type="project" value="TreeGrafter"/>
</dbReference>
<protein>
    <submittedName>
        <fullName evidence="5">Toxin HipA</fullName>
    </submittedName>
</protein>
<evidence type="ECO:0000256" key="3">
    <source>
        <dbReference type="ARBA" id="ARBA00022777"/>
    </source>
</evidence>
<dbReference type="Pfam" id="PF07804">
    <property type="entry name" value="HipA_C"/>
    <property type="match status" value="1"/>
</dbReference>
<dbReference type="AlphaFoldDB" id="A0A512RMZ8"/>
<organism evidence="5 6">
    <name type="scientific">Chitinophaga cymbidii</name>
    <dbReference type="NCBI Taxonomy" id="1096750"/>
    <lineage>
        <taxon>Bacteria</taxon>
        <taxon>Pseudomonadati</taxon>
        <taxon>Bacteroidota</taxon>
        <taxon>Chitinophagia</taxon>
        <taxon>Chitinophagales</taxon>
        <taxon>Chitinophagaceae</taxon>
        <taxon>Chitinophaga</taxon>
    </lineage>
</organism>
<dbReference type="PANTHER" id="PTHR37419:SF8">
    <property type="entry name" value="TOXIN YJJJ"/>
    <property type="match status" value="1"/>
</dbReference>
<keyword evidence="6" id="KW-1185">Reference proteome</keyword>
<evidence type="ECO:0000256" key="2">
    <source>
        <dbReference type="ARBA" id="ARBA00022679"/>
    </source>
</evidence>
<accession>A0A512RMZ8</accession>
<evidence type="ECO:0000256" key="1">
    <source>
        <dbReference type="ARBA" id="ARBA00010164"/>
    </source>
</evidence>
<dbReference type="PANTHER" id="PTHR37419">
    <property type="entry name" value="SERINE/THREONINE-PROTEIN KINASE TOXIN HIPA"/>
    <property type="match status" value="1"/>
</dbReference>
<keyword evidence="3" id="KW-0418">Kinase</keyword>
<reference evidence="5 6" key="1">
    <citation type="submission" date="2019-07" db="EMBL/GenBank/DDBJ databases">
        <title>Whole genome shotgun sequence of Chitinophaga cymbidii NBRC 109752.</title>
        <authorList>
            <person name="Hosoyama A."/>
            <person name="Uohara A."/>
            <person name="Ohji S."/>
            <person name="Ichikawa N."/>
        </authorList>
    </citation>
    <scope>NUCLEOTIDE SEQUENCE [LARGE SCALE GENOMIC DNA]</scope>
    <source>
        <strain evidence="5 6">NBRC 109752</strain>
    </source>
</reference>
<feature type="domain" description="HipA-like C-terminal" evidence="4">
    <location>
        <begin position="189"/>
        <end position="401"/>
    </location>
</feature>
<evidence type="ECO:0000313" key="6">
    <source>
        <dbReference type="Proteomes" id="UP000321436"/>
    </source>
</evidence>
<dbReference type="OrthoDB" id="9805913at2"/>
<name>A0A512RMZ8_9BACT</name>
<comment type="caution">
    <text evidence="5">The sequence shown here is derived from an EMBL/GenBank/DDBJ whole genome shotgun (WGS) entry which is preliminary data.</text>
</comment>